<dbReference type="EMBL" id="FMAW01000024">
    <property type="protein sequence ID" value="SCC14793.1"/>
    <property type="molecule type" value="Genomic_DNA"/>
</dbReference>
<evidence type="ECO:0000313" key="5">
    <source>
        <dbReference type="Proteomes" id="UP000585749"/>
    </source>
</evidence>
<comment type="caution">
    <text evidence="2">The sequence shown here is derived from an EMBL/GenBank/DDBJ whole genome shotgun (WGS) entry which is preliminary data.</text>
</comment>
<dbReference type="PROSITE" id="PS51186">
    <property type="entry name" value="GNAT"/>
    <property type="match status" value="1"/>
</dbReference>
<name>A0A4Y4G5W3_WEIHE</name>
<reference evidence="3 4" key="1">
    <citation type="submission" date="2016-08" db="EMBL/GenBank/DDBJ databases">
        <authorList>
            <person name="Varghese N."/>
            <person name="Submissions Spin"/>
        </authorList>
    </citation>
    <scope>NUCLEOTIDE SEQUENCE [LARGE SCALE GENOMIC DNA]</scope>
    <source>
        <strain evidence="3 4">R-53116</strain>
    </source>
</reference>
<dbReference type="OrthoDB" id="9796171at2"/>
<dbReference type="Proteomes" id="UP000585749">
    <property type="component" value="Unassembled WGS sequence"/>
</dbReference>
<dbReference type="CDD" id="cd04301">
    <property type="entry name" value="NAT_SF"/>
    <property type="match status" value="1"/>
</dbReference>
<keyword evidence="4" id="KW-1185">Reference proteome</keyword>
<dbReference type="Proteomes" id="UP000182448">
    <property type="component" value="Unassembled WGS sequence"/>
</dbReference>
<evidence type="ECO:0000313" key="2">
    <source>
        <dbReference type="EMBL" id="NKY67757.1"/>
    </source>
</evidence>
<dbReference type="Pfam" id="PF13673">
    <property type="entry name" value="Acetyltransf_10"/>
    <property type="match status" value="1"/>
</dbReference>
<organism evidence="2 5">
    <name type="scientific">Weissella hellenica</name>
    <dbReference type="NCBI Taxonomy" id="46256"/>
    <lineage>
        <taxon>Bacteria</taxon>
        <taxon>Bacillati</taxon>
        <taxon>Bacillota</taxon>
        <taxon>Bacilli</taxon>
        <taxon>Lactobacillales</taxon>
        <taxon>Lactobacillaceae</taxon>
        <taxon>Weissella</taxon>
    </lineage>
</organism>
<dbReference type="InterPro" id="IPR000182">
    <property type="entry name" value="GNAT_dom"/>
</dbReference>
<dbReference type="Gene3D" id="3.40.630.30">
    <property type="match status" value="1"/>
</dbReference>
<reference evidence="2 5" key="2">
    <citation type="submission" date="2020-04" db="EMBL/GenBank/DDBJ databases">
        <title>MicrobeNet Type strains.</title>
        <authorList>
            <person name="Nicholson A.C."/>
        </authorList>
    </citation>
    <scope>NUCLEOTIDE SEQUENCE [LARGE SCALE GENOMIC DNA]</scope>
    <source>
        <strain evidence="2 5">CCUG 33494</strain>
    </source>
</reference>
<dbReference type="AlphaFoldDB" id="A0A4Y4G5W3"/>
<protein>
    <submittedName>
        <fullName evidence="2">GNAT family N-acetyltransferase</fullName>
    </submittedName>
    <submittedName>
        <fullName evidence="3">Predicted N-acyltransferase, GNAT family</fullName>
    </submittedName>
</protein>
<dbReference type="GO" id="GO:0016747">
    <property type="term" value="F:acyltransferase activity, transferring groups other than amino-acyl groups"/>
    <property type="evidence" value="ECO:0007669"/>
    <property type="project" value="InterPro"/>
</dbReference>
<sequence length="152" mass="16854">MNEANFNIKHAYGSGEINDAALMIRKQVFVTEQSVPLDIEIDDLDKQTAHYVGFLNGTPVVTARIAENEAQTNWHIQRVATVKDARGNGYAGKLLKQIITDAQQANIQSLDLGAQVQAIGFYEKLGFNATGPVFQEANIDHRRMILKNHFAS</sequence>
<evidence type="ECO:0000313" key="4">
    <source>
        <dbReference type="Proteomes" id="UP000182448"/>
    </source>
</evidence>
<feature type="domain" description="N-acetyltransferase" evidence="1">
    <location>
        <begin position="6"/>
        <end position="149"/>
    </location>
</feature>
<proteinExistence type="predicted"/>
<dbReference type="SUPFAM" id="SSF55729">
    <property type="entry name" value="Acyl-CoA N-acyltransferases (Nat)"/>
    <property type="match status" value="1"/>
</dbReference>
<gene>
    <name evidence="3" type="ORF">GA0061075_1247</name>
    <name evidence="2" type="ORF">HF960_08895</name>
</gene>
<dbReference type="InterPro" id="IPR016181">
    <property type="entry name" value="Acyl_CoA_acyltransferase"/>
</dbReference>
<dbReference type="EMBL" id="JAAXPM010000020">
    <property type="protein sequence ID" value="NKY67757.1"/>
    <property type="molecule type" value="Genomic_DNA"/>
</dbReference>
<keyword evidence="2" id="KW-0808">Transferase</keyword>
<accession>A0A4Y4G5W3</accession>
<evidence type="ECO:0000313" key="3">
    <source>
        <dbReference type="EMBL" id="SCC14793.1"/>
    </source>
</evidence>
<evidence type="ECO:0000259" key="1">
    <source>
        <dbReference type="PROSITE" id="PS51186"/>
    </source>
</evidence>
<dbReference type="RefSeq" id="WP_074428115.1">
    <property type="nucleotide sequence ID" value="NZ_BJEG01000022.1"/>
</dbReference>